<dbReference type="Proteomes" id="UP000634136">
    <property type="component" value="Unassembled WGS sequence"/>
</dbReference>
<sequence>MGGFPEVPKKETYVYDHLKASTFCARITNDFPKATFFSRVP</sequence>
<feature type="domain" description="DOCKER" evidence="2">
    <location>
        <begin position="1"/>
        <end position="41"/>
    </location>
</feature>
<accession>A0A834TT20</accession>
<evidence type="ECO:0000259" key="2">
    <source>
        <dbReference type="PROSITE" id="PS51651"/>
    </source>
</evidence>
<gene>
    <name evidence="3" type="ORF">G2W53_019117</name>
</gene>
<evidence type="ECO:0000313" key="3">
    <source>
        <dbReference type="EMBL" id="KAF7827953.1"/>
    </source>
</evidence>
<protein>
    <recommendedName>
        <fullName evidence="2">DOCKER domain-containing protein</fullName>
    </recommendedName>
</protein>
<name>A0A834TT20_9FABA</name>
<reference evidence="3" key="1">
    <citation type="submission" date="2020-09" db="EMBL/GenBank/DDBJ databases">
        <title>Genome-Enabled Discovery of Anthraquinone Biosynthesis in Senna tora.</title>
        <authorList>
            <person name="Kang S.-H."/>
            <person name="Pandey R.P."/>
            <person name="Lee C.-M."/>
            <person name="Sim J.-S."/>
            <person name="Jeong J.-T."/>
            <person name="Choi B.-S."/>
            <person name="Jung M."/>
            <person name="Ginzburg D."/>
            <person name="Zhao K."/>
            <person name="Won S.Y."/>
            <person name="Oh T.-J."/>
            <person name="Yu Y."/>
            <person name="Kim N.-H."/>
            <person name="Lee O.R."/>
            <person name="Lee T.-H."/>
            <person name="Bashyal P."/>
            <person name="Kim T.-S."/>
            <person name="Lee W.-H."/>
            <person name="Kawkins C."/>
            <person name="Kim C.-K."/>
            <person name="Kim J.S."/>
            <person name="Ahn B.O."/>
            <person name="Rhee S.Y."/>
            <person name="Sohng J.K."/>
        </authorList>
    </citation>
    <scope>NUCLEOTIDE SEQUENCE</scope>
    <source>
        <tissue evidence="3">Leaf</tissue>
    </source>
</reference>
<keyword evidence="4" id="KW-1185">Reference proteome</keyword>
<dbReference type="AlphaFoldDB" id="A0A834TT20"/>
<evidence type="ECO:0000256" key="1">
    <source>
        <dbReference type="PROSITE-ProRule" id="PRU00984"/>
    </source>
</evidence>
<comment type="caution">
    <text evidence="3">The sequence shown here is derived from an EMBL/GenBank/DDBJ whole genome shotgun (WGS) entry which is preliminary data.</text>
</comment>
<comment type="similarity">
    <text evidence="1">Belongs to the DOCK family.</text>
</comment>
<evidence type="ECO:0000313" key="4">
    <source>
        <dbReference type="Proteomes" id="UP000634136"/>
    </source>
</evidence>
<dbReference type="InterPro" id="IPR027357">
    <property type="entry name" value="DOCKER_dom"/>
</dbReference>
<dbReference type="EMBL" id="JAAIUW010000006">
    <property type="protein sequence ID" value="KAF7827953.1"/>
    <property type="molecule type" value="Genomic_DNA"/>
</dbReference>
<organism evidence="3 4">
    <name type="scientific">Senna tora</name>
    <dbReference type="NCBI Taxonomy" id="362788"/>
    <lineage>
        <taxon>Eukaryota</taxon>
        <taxon>Viridiplantae</taxon>
        <taxon>Streptophyta</taxon>
        <taxon>Embryophyta</taxon>
        <taxon>Tracheophyta</taxon>
        <taxon>Spermatophyta</taxon>
        <taxon>Magnoliopsida</taxon>
        <taxon>eudicotyledons</taxon>
        <taxon>Gunneridae</taxon>
        <taxon>Pentapetalae</taxon>
        <taxon>rosids</taxon>
        <taxon>fabids</taxon>
        <taxon>Fabales</taxon>
        <taxon>Fabaceae</taxon>
        <taxon>Caesalpinioideae</taxon>
        <taxon>Cassia clade</taxon>
        <taxon>Senna</taxon>
    </lineage>
</organism>
<dbReference type="PROSITE" id="PS51651">
    <property type="entry name" value="DOCKER"/>
    <property type="match status" value="1"/>
</dbReference>
<proteinExistence type="inferred from homology"/>